<evidence type="ECO:0000256" key="1">
    <source>
        <dbReference type="SAM" id="MobiDB-lite"/>
    </source>
</evidence>
<evidence type="ECO:0000313" key="2">
    <source>
        <dbReference type="EMBL" id="CAD2212857.1"/>
    </source>
</evidence>
<accession>A0A7G2C2D0</accession>
<sequence>MASQSPTAPPSLPPLAARAGSQLRPSFLQTPTQRISVQANSDPVNSLKSLEDEIRRGVEAARERNRVDQADEATAVEVTPLPEEKDGVPLRIAQLREAKALEVSSPFE</sequence>
<dbReference type="EMBL" id="LR877145">
    <property type="protein sequence ID" value="CAD2212857.1"/>
    <property type="molecule type" value="Genomic_DNA"/>
</dbReference>
<organism evidence="2 3">
    <name type="scientific">Angomonas deanei</name>
    <dbReference type="NCBI Taxonomy" id="59799"/>
    <lineage>
        <taxon>Eukaryota</taxon>
        <taxon>Discoba</taxon>
        <taxon>Euglenozoa</taxon>
        <taxon>Kinetoplastea</taxon>
        <taxon>Metakinetoplastina</taxon>
        <taxon>Trypanosomatida</taxon>
        <taxon>Trypanosomatidae</taxon>
        <taxon>Strigomonadinae</taxon>
        <taxon>Angomonas</taxon>
    </lineage>
</organism>
<dbReference type="Proteomes" id="UP000515908">
    <property type="component" value="Chromosome 01"/>
</dbReference>
<dbReference type="AlphaFoldDB" id="A0A7G2C2D0"/>
<reference evidence="2 3" key="1">
    <citation type="submission" date="2020-08" db="EMBL/GenBank/DDBJ databases">
        <authorList>
            <person name="Newling K."/>
            <person name="Davey J."/>
            <person name="Forrester S."/>
        </authorList>
    </citation>
    <scope>NUCLEOTIDE SEQUENCE [LARGE SCALE GENOMIC DNA]</scope>
    <source>
        <strain evidence="3">Crithidia deanei Carvalho (ATCC PRA-265)</strain>
    </source>
</reference>
<name>A0A7G2C2D0_9TRYP</name>
<proteinExistence type="predicted"/>
<evidence type="ECO:0000313" key="3">
    <source>
        <dbReference type="Proteomes" id="UP000515908"/>
    </source>
</evidence>
<keyword evidence="3" id="KW-1185">Reference proteome</keyword>
<protein>
    <submittedName>
        <fullName evidence="2">Uncharacterized protein</fullName>
    </submittedName>
</protein>
<feature type="region of interest" description="Disordered" evidence="1">
    <location>
        <begin position="1"/>
        <end position="33"/>
    </location>
</feature>
<dbReference type="VEuPathDB" id="TriTrypDB:ADEAN_000026900"/>
<gene>
    <name evidence="2" type="ORF">ADEAN_000026900</name>
</gene>
<feature type="compositionally biased region" description="Polar residues" evidence="1">
    <location>
        <begin position="23"/>
        <end position="33"/>
    </location>
</feature>